<protein>
    <recommendedName>
        <fullName evidence="7">Protein-tyrosine-phosphatase</fullName>
    </recommendedName>
</protein>
<dbReference type="InterPro" id="IPR016130">
    <property type="entry name" value="Tyr_Pase_AS"/>
</dbReference>
<evidence type="ECO:0008006" key="7">
    <source>
        <dbReference type="Google" id="ProtNLM"/>
    </source>
</evidence>
<dbReference type="PROSITE" id="PS00383">
    <property type="entry name" value="TYR_PHOSPHATASE_1"/>
    <property type="match status" value="1"/>
</dbReference>
<comment type="caution">
    <text evidence="5">The sequence shown here is derived from an EMBL/GenBank/DDBJ whole genome shotgun (WGS) entry which is preliminary data.</text>
</comment>
<keyword evidence="1" id="KW-0378">Hydrolase</keyword>
<feature type="domain" description="Tyrosine specific protein phosphatases" evidence="4">
    <location>
        <begin position="181"/>
        <end position="242"/>
    </location>
</feature>
<feature type="domain" description="Tyrosine-protein phosphatase" evidence="3">
    <location>
        <begin position="107"/>
        <end position="271"/>
    </location>
</feature>
<dbReference type="InterPro" id="IPR020422">
    <property type="entry name" value="TYR_PHOSPHATASE_DUAL_dom"/>
</dbReference>
<evidence type="ECO:0000313" key="6">
    <source>
        <dbReference type="Proteomes" id="UP000726737"/>
    </source>
</evidence>
<keyword evidence="6" id="KW-1185">Reference proteome</keyword>
<dbReference type="PROSITE" id="PS50054">
    <property type="entry name" value="TYR_PHOSPHATASE_DUAL"/>
    <property type="match status" value="1"/>
</dbReference>
<dbReference type="Gene3D" id="3.90.190.10">
    <property type="entry name" value="Protein tyrosine phosphatase superfamily"/>
    <property type="match status" value="1"/>
</dbReference>
<gene>
    <name evidence="5" type="ORF">BG011_007556</name>
</gene>
<dbReference type="SUPFAM" id="SSF52799">
    <property type="entry name" value="(Phosphotyrosine protein) phosphatases II"/>
    <property type="match status" value="1"/>
</dbReference>
<sequence>MHIEDIDATPRTALTVAAIETTVDTDNLKETTQETHSGITNPLDTIATTTSEATVSPTHVDEGEDPSQAALLIPERTVMDWVAYTVSLNYNRLATSPLLSPITRWHWFDRIPNTNIILGAVPSQTLIQQLFKDQHLRDVINMCAEFQGHLTSMKELGVKQCWIPTRDFSTPTVKSIWVGVRYTAKQAEDCQGQMQEPNQDHGLIYLHCKAGRGRSATVALCWLVYAYKLTAVQAQGILLKARGQVDKNIYLHPEVITFCQQVQEQEDNHSLVRKPWPEIL</sequence>
<evidence type="ECO:0000256" key="2">
    <source>
        <dbReference type="ARBA" id="ARBA00022912"/>
    </source>
</evidence>
<dbReference type="InterPro" id="IPR000387">
    <property type="entry name" value="Tyr_Pase_dom"/>
</dbReference>
<dbReference type="AlphaFoldDB" id="A0A9P6PRU2"/>
<dbReference type="Proteomes" id="UP000726737">
    <property type="component" value="Unassembled WGS sequence"/>
</dbReference>
<evidence type="ECO:0000256" key="1">
    <source>
        <dbReference type="ARBA" id="ARBA00022801"/>
    </source>
</evidence>
<dbReference type="Pfam" id="PF00782">
    <property type="entry name" value="DSPc"/>
    <property type="match status" value="1"/>
</dbReference>
<dbReference type="InterPro" id="IPR029021">
    <property type="entry name" value="Prot-tyrosine_phosphatase-like"/>
</dbReference>
<dbReference type="PANTHER" id="PTHR46274">
    <property type="entry name" value="PHOSPHATIDYLINOSITOL PHOSPHATASE"/>
    <property type="match status" value="1"/>
</dbReference>
<dbReference type="InterPro" id="IPR000340">
    <property type="entry name" value="Dual-sp_phosphatase_cat-dom"/>
</dbReference>
<dbReference type="GO" id="GO:0004721">
    <property type="term" value="F:phosphoprotein phosphatase activity"/>
    <property type="evidence" value="ECO:0007669"/>
    <property type="project" value="UniProtKB-KW"/>
</dbReference>
<dbReference type="OrthoDB" id="273181at2759"/>
<evidence type="ECO:0000313" key="5">
    <source>
        <dbReference type="EMBL" id="KAG0251497.1"/>
    </source>
</evidence>
<keyword evidence="2" id="KW-0904">Protein phosphatase</keyword>
<dbReference type="SMART" id="SM00195">
    <property type="entry name" value="DSPc"/>
    <property type="match status" value="1"/>
</dbReference>
<dbReference type="PROSITE" id="PS50056">
    <property type="entry name" value="TYR_PHOSPHATASE_2"/>
    <property type="match status" value="1"/>
</dbReference>
<reference evidence="5" key="1">
    <citation type="journal article" date="2020" name="Fungal Divers.">
        <title>Resolving the Mortierellaceae phylogeny through synthesis of multi-gene phylogenetics and phylogenomics.</title>
        <authorList>
            <person name="Vandepol N."/>
            <person name="Liber J."/>
            <person name="Desiro A."/>
            <person name="Na H."/>
            <person name="Kennedy M."/>
            <person name="Barry K."/>
            <person name="Grigoriev I.V."/>
            <person name="Miller A.N."/>
            <person name="O'Donnell K."/>
            <person name="Stajich J.E."/>
            <person name="Bonito G."/>
        </authorList>
    </citation>
    <scope>NUCLEOTIDE SEQUENCE</scope>
    <source>
        <strain evidence="5">KOD948</strain>
    </source>
</reference>
<proteinExistence type="predicted"/>
<dbReference type="PANTHER" id="PTHR46274:SF6">
    <property type="entry name" value="TYR_PHOSPHATASE_2 DOMAIN-CONTAINING PROTEIN"/>
    <property type="match status" value="1"/>
</dbReference>
<accession>A0A9P6PRU2</accession>
<evidence type="ECO:0000259" key="4">
    <source>
        <dbReference type="PROSITE" id="PS50056"/>
    </source>
</evidence>
<evidence type="ECO:0000259" key="3">
    <source>
        <dbReference type="PROSITE" id="PS50054"/>
    </source>
</evidence>
<name>A0A9P6PRU2_9FUNG</name>
<organism evidence="5 6">
    <name type="scientific">Mortierella polycephala</name>
    <dbReference type="NCBI Taxonomy" id="41804"/>
    <lineage>
        <taxon>Eukaryota</taxon>
        <taxon>Fungi</taxon>
        <taxon>Fungi incertae sedis</taxon>
        <taxon>Mucoromycota</taxon>
        <taxon>Mortierellomycotina</taxon>
        <taxon>Mortierellomycetes</taxon>
        <taxon>Mortierellales</taxon>
        <taxon>Mortierellaceae</taxon>
        <taxon>Mortierella</taxon>
    </lineage>
</organism>
<dbReference type="EMBL" id="JAAAJA010000589">
    <property type="protein sequence ID" value="KAG0251497.1"/>
    <property type="molecule type" value="Genomic_DNA"/>
</dbReference>